<gene>
    <name evidence="2" type="ORF">FR698_13580</name>
</gene>
<reference evidence="2 3" key="1">
    <citation type="submission" date="2019-08" db="EMBL/GenBank/DDBJ databases">
        <title>Pelomicrobium methylotrophicum gen. nov., sp. nov. a moderately thermophilic, facultatively anaerobic, lithoautotrophic and methylotrophic bacterium isolated from a terrestrial mud volcano.</title>
        <authorList>
            <person name="Slobodkina G.B."/>
            <person name="Merkel A.Y."/>
            <person name="Slobodkin A.I."/>
        </authorList>
    </citation>
    <scope>NUCLEOTIDE SEQUENCE [LARGE SCALE GENOMIC DNA]</scope>
    <source>
        <strain evidence="2 3">SM250</strain>
    </source>
</reference>
<sequence length="87" mass="9744">MTTEERIRQRLAVLAPEVVEVVDESAFHVGHEGAKSGGGHYRLTVISPRFAGKSAMARHRMIYDALRDLMQKDIHALSIRALSPDEF</sequence>
<dbReference type="EMBL" id="VPFL01000022">
    <property type="protein sequence ID" value="TXF10754.1"/>
    <property type="molecule type" value="Genomic_DNA"/>
</dbReference>
<dbReference type="SUPFAM" id="SSF82657">
    <property type="entry name" value="BolA-like"/>
    <property type="match status" value="1"/>
</dbReference>
<accession>A0A5C7EIN0</accession>
<dbReference type="Gene3D" id="3.30.300.90">
    <property type="entry name" value="BolA-like"/>
    <property type="match status" value="1"/>
</dbReference>
<comment type="caution">
    <text evidence="2">The sequence shown here is derived from an EMBL/GenBank/DDBJ whole genome shotgun (WGS) entry which is preliminary data.</text>
</comment>
<dbReference type="InterPro" id="IPR036065">
    <property type="entry name" value="BolA-like_sf"/>
</dbReference>
<dbReference type="Proteomes" id="UP000321201">
    <property type="component" value="Unassembled WGS sequence"/>
</dbReference>
<evidence type="ECO:0000313" key="3">
    <source>
        <dbReference type="Proteomes" id="UP000321201"/>
    </source>
</evidence>
<keyword evidence="3" id="KW-1185">Reference proteome</keyword>
<protein>
    <submittedName>
        <fullName evidence="2">BolA family transcriptional regulator</fullName>
    </submittedName>
</protein>
<evidence type="ECO:0000313" key="2">
    <source>
        <dbReference type="EMBL" id="TXF10754.1"/>
    </source>
</evidence>
<dbReference type="InterPro" id="IPR002634">
    <property type="entry name" value="BolA"/>
</dbReference>
<dbReference type="InParanoid" id="A0A5C7EIN0"/>
<dbReference type="PANTHER" id="PTHR46230:SF7">
    <property type="entry name" value="BOLA-LIKE PROTEIN 1"/>
    <property type="match status" value="1"/>
</dbReference>
<dbReference type="OrthoDB" id="5296536at2"/>
<evidence type="ECO:0000256" key="1">
    <source>
        <dbReference type="RuleBase" id="RU003860"/>
    </source>
</evidence>
<dbReference type="FunCoup" id="A0A5C7EIN0">
    <property type="interactions" value="400"/>
</dbReference>
<dbReference type="AlphaFoldDB" id="A0A5C7EIN0"/>
<dbReference type="Pfam" id="PF01722">
    <property type="entry name" value="BolA"/>
    <property type="match status" value="1"/>
</dbReference>
<proteinExistence type="inferred from homology"/>
<comment type="similarity">
    <text evidence="1">Belongs to the BolA/IbaG family.</text>
</comment>
<organism evidence="2 3">
    <name type="scientific">Pelomicrobium methylotrophicum</name>
    <dbReference type="NCBI Taxonomy" id="2602750"/>
    <lineage>
        <taxon>Bacteria</taxon>
        <taxon>Pseudomonadati</taxon>
        <taxon>Pseudomonadota</taxon>
        <taxon>Hydrogenophilia</taxon>
        <taxon>Hydrogenophilia incertae sedis</taxon>
        <taxon>Pelomicrobium</taxon>
    </lineage>
</organism>
<dbReference type="RefSeq" id="WP_147800743.1">
    <property type="nucleotide sequence ID" value="NZ_VPFL01000022.1"/>
</dbReference>
<dbReference type="PIRSF" id="PIRSF003113">
    <property type="entry name" value="BolA"/>
    <property type="match status" value="1"/>
</dbReference>
<name>A0A5C7EIN0_9PROT</name>
<dbReference type="GO" id="GO:0016226">
    <property type="term" value="P:iron-sulfur cluster assembly"/>
    <property type="evidence" value="ECO:0007669"/>
    <property type="project" value="TreeGrafter"/>
</dbReference>
<dbReference type="PANTHER" id="PTHR46230">
    <property type="match status" value="1"/>
</dbReference>